<sequence>MMTYKKQTWQRVELAHNQSNKKATTPKKSGLGRGVKMALGKYWVLESRVDNSKGEFMLVYSHRHDFDLCAIAYYDKHRHLIQTHHGTSETCALFAEAWKRGEPIG</sequence>
<comment type="caution">
    <text evidence="2">The sequence shown here is derived from an EMBL/GenBank/DDBJ whole genome shotgun (WGS) entry which is preliminary data.</text>
</comment>
<accession>A0ABN0RB48</accession>
<dbReference type="Proteomes" id="UP000019249">
    <property type="component" value="Unassembled WGS sequence"/>
</dbReference>
<reference evidence="2 3" key="1">
    <citation type="journal article" date="2014" name="Int. J. Syst. Evol. Microbiol.">
        <title>Listeria floridensis sp. nov., Listeria aquatica sp. nov., Listeria cornellensis sp. nov., Listeria riparia sp. nov. and Listeria grandensis sp. nov., from agricultural and natural environments.</title>
        <authorList>
            <person name="den Bakker H.C."/>
            <person name="Warchocki S."/>
            <person name="Wright E.M."/>
            <person name="Allred A.F."/>
            <person name="Ahlstrom C."/>
            <person name="Manuel C.S."/>
            <person name="Stasiewicz M.J."/>
            <person name="Burrell A."/>
            <person name="Roof S."/>
            <person name="Strawn L."/>
            <person name="Fortes E.D."/>
            <person name="Nightingale K.K."/>
            <person name="Kephart D."/>
            <person name="Wiedmann M."/>
        </authorList>
    </citation>
    <scope>NUCLEOTIDE SEQUENCE [LARGE SCALE GENOMIC DNA]</scope>
    <source>
        <strain evidence="2 3">FSL S10-1187</strain>
    </source>
</reference>
<evidence type="ECO:0000313" key="2">
    <source>
        <dbReference type="EMBL" id="EUJ23452.1"/>
    </source>
</evidence>
<protein>
    <submittedName>
        <fullName evidence="2">Uncharacterized protein</fullName>
    </submittedName>
</protein>
<organism evidence="2 3">
    <name type="scientific">Listeria floridensis FSL S10-1187</name>
    <dbReference type="NCBI Taxonomy" id="1265817"/>
    <lineage>
        <taxon>Bacteria</taxon>
        <taxon>Bacillati</taxon>
        <taxon>Bacillota</taxon>
        <taxon>Bacilli</taxon>
        <taxon>Bacillales</taxon>
        <taxon>Listeriaceae</taxon>
        <taxon>Listeria</taxon>
    </lineage>
</organism>
<name>A0ABN0RB48_9LIST</name>
<proteinExistence type="predicted"/>
<evidence type="ECO:0000256" key="1">
    <source>
        <dbReference type="SAM" id="MobiDB-lite"/>
    </source>
</evidence>
<feature type="compositionally biased region" description="Polar residues" evidence="1">
    <location>
        <begin position="1"/>
        <end position="27"/>
    </location>
</feature>
<evidence type="ECO:0000313" key="3">
    <source>
        <dbReference type="Proteomes" id="UP000019249"/>
    </source>
</evidence>
<dbReference type="EMBL" id="AODF01000074">
    <property type="protein sequence ID" value="EUJ23452.1"/>
    <property type="molecule type" value="Genomic_DNA"/>
</dbReference>
<feature type="region of interest" description="Disordered" evidence="1">
    <location>
        <begin position="1"/>
        <end position="32"/>
    </location>
</feature>
<gene>
    <name evidence="2" type="ORF">MFLO_15920</name>
</gene>
<keyword evidence="3" id="KW-1185">Reference proteome</keyword>